<proteinExistence type="predicted"/>
<gene>
    <name evidence="2" type="ORF">Fmac_032803</name>
</gene>
<organism evidence="2 3">
    <name type="scientific">Flemingia macrophylla</name>
    <dbReference type="NCBI Taxonomy" id="520843"/>
    <lineage>
        <taxon>Eukaryota</taxon>
        <taxon>Viridiplantae</taxon>
        <taxon>Streptophyta</taxon>
        <taxon>Embryophyta</taxon>
        <taxon>Tracheophyta</taxon>
        <taxon>Spermatophyta</taxon>
        <taxon>Magnoliopsida</taxon>
        <taxon>eudicotyledons</taxon>
        <taxon>Gunneridae</taxon>
        <taxon>Pentapetalae</taxon>
        <taxon>rosids</taxon>
        <taxon>fabids</taxon>
        <taxon>Fabales</taxon>
        <taxon>Fabaceae</taxon>
        <taxon>Papilionoideae</taxon>
        <taxon>50 kb inversion clade</taxon>
        <taxon>NPAAA clade</taxon>
        <taxon>indigoferoid/millettioid clade</taxon>
        <taxon>Phaseoleae</taxon>
        <taxon>Flemingia</taxon>
    </lineage>
</organism>
<accession>A0ABD1L600</accession>
<protein>
    <submittedName>
        <fullName evidence="2">Uncharacterized protein</fullName>
    </submittedName>
</protein>
<feature type="region of interest" description="Disordered" evidence="1">
    <location>
        <begin position="235"/>
        <end position="260"/>
    </location>
</feature>
<name>A0ABD1L600_9FABA</name>
<dbReference type="EMBL" id="JBGMDY010000011">
    <property type="protein sequence ID" value="KAL2318927.1"/>
    <property type="molecule type" value="Genomic_DNA"/>
</dbReference>
<sequence>MAPNSLQFIPRNDAIVIRGVHDVATDTSAETRKLEGKLDALVNLVTQLAINYKPASVARVCGIRSSNDPHTSVCPSSQQFRVDEARNHAIVIREVHDVATDTSAETKKLEGKLDALVNLVTQLAANQKPASVTRFCAIRSSNDHHTSTTTAAETTHLIEKMASNSLQFSARNDAIVIRGVLDVATYTFPKTKELEGKIDALVNLVTQVAANQKPASVAIVCDICSSNDHHISVCPSSQQSGVDEHPEAYAANTYSRPPQQ</sequence>
<dbReference type="Proteomes" id="UP001603857">
    <property type="component" value="Unassembled WGS sequence"/>
</dbReference>
<evidence type="ECO:0000313" key="3">
    <source>
        <dbReference type="Proteomes" id="UP001603857"/>
    </source>
</evidence>
<evidence type="ECO:0000256" key="1">
    <source>
        <dbReference type="SAM" id="MobiDB-lite"/>
    </source>
</evidence>
<keyword evidence="3" id="KW-1185">Reference proteome</keyword>
<comment type="caution">
    <text evidence="2">The sequence shown here is derived from an EMBL/GenBank/DDBJ whole genome shotgun (WGS) entry which is preliminary data.</text>
</comment>
<dbReference type="AlphaFoldDB" id="A0ABD1L600"/>
<reference evidence="2 3" key="1">
    <citation type="submission" date="2024-08" db="EMBL/GenBank/DDBJ databases">
        <title>Insights into the chromosomal genome structure of Flemingia macrophylla.</title>
        <authorList>
            <person name="Ding Y."/>
            <person name="Zhao Y."/>
            <person name="Bi W."/>
            <person name="Wu M."/>
            <person name="Zhao G."/>
            <person name="Gong Y."/>
            <person name="Li W."/>
            <person name="Zhang P."/>
        </authorList>
    </citation>
    <scope>NUCLEOTIDE SEQUENCE [LARGE SCALE GENOMIC DNA]</scope>
    <source>
        <strain evidence="2">DYQJB</strain>
        <tissue evidence="2">Leaf</tissue>
    </source>
</reference>
<evidence type="ECO:0000313" key="2">
    <source>
        <dbReference type="EMBL" id="KAL2318927.1"/>
    </source>
</evidence>